<accession>A0ABD3ATD7</accession>
<keyword evidence="1" id="KW-0479">Metal-binding</keyword>
<feature type="region of interest" description="Disordered" evidence="2">
    <location>
        <begin position="135"/>
        <end position="167"/>
    </location>
</feature>
<dbReference type="InterPro" id="IPR001878">
    <property type="entry name" value="Znf_CCHC"/>
</dbReference>
<reference evidence="4 5" key="1">
    <citation type="submission" date="2024-11" db="EMBL/GenBank/DDBJ databases">
        <title>A near-complete genome assembly of Cinchona calisaya.</title>
        <authorList>
            <person name="Lian D.C."/>
            <person name="Zhao X.W."/>
            <person name="Wei L."/>
        </authorList>
    </citation>
    <scope>NUCLEOTIDE SEQUENCE [LARGE SCALE GENOMIC DNA]</scope>
    <source>
        <tissue evidence="4">Nenye</tissue>
    </source>
</reference>
<dbReference type="Proteomes" id="UP001630127">
    <property type="component" value="Unassembled WGS sequence"/>
</dbReference>
<proteinExistence type="predicted"/>
<feature type="domain" description="CCHC-type" evidence="3">
    <location>
        <begin position="57"/>
        <end position="73"/>
    </location>
</feature>
<evidence type="ECO:0000313" key="4">
    <source>
        <dbReference type="EMBL" id="KAL3534433.1"/>
    </source>
</evidence>
<keyword evidence="1" id="KW-0863">Zinc-finger</keyword>
<evidence type="ECO:0000313" key="5">
    <source>
        <dbReference type="Proteomes" id="UP001630127"/>
    </source>
</evidence>
<sequence length="220" mass="23831">MILPIPAEKRWPPMPELMPKFVLPPPLRRTPGRLRNRRREVDDAAPSSQTKRSNTVKCSNCGAFGHNKRTCQRAPVNTKKGSTSIAGLEFVIQSVTFEMDHAQGYVSIVHFSQGSNPSPTVEGAAVTVQLNVQATTSTTSKRKRGKVGEKSENIGEPTDGRQPMASTTTNVMTEGAPAGTSMNINSAAIVDSSNSTSSFSMCGSKIKVNICWHPFGWKLE</sequence>
<protein>
    <recommendedName>
        <fullName evidence="3">CCHC-type domain-containing protein</fullName>
    </recommendedName>
</protein>
<evidence type="ECO:0000259" key="3">
    <source>
        <dbReference type="PROSITE" id="PS50158"/>
    </source>
</evidence>
<dbReference type="GO" id="GO:0008270">
    <property type="term" value="F:zinc ion binding"/>
    <property type="evidence" value="ECO:0007669"/>
    <property type="project" value="UniProtKB-KW"/>
</dbReference>
<evidence type="ECO:0000256" key="1">
    <source>
        <dbReference type="PROSITE-ProRule" id="PRU00047"/>
    </source>
</evidence>
<dbReference type="Pfam" id="PF15288">
    <property type="entry name" value="zf-CCHC_6"/>
    <property type="match status" value="1"/>
</dbReference>
<feature type="region of interest" description="Disordered" evidence="2">
    <location>
        <begin position="22"/>
        <end position="55"/>
    </location>
</feature>
<dbReference type="InterPro" id="IPR041670">
    <property type="entry name" value="Znf-CCHC_6"/>
</dbReference>
<gene>
    <name evidence="4" type="ORF">ACH5RR_002894</name>
</gene>
<name>A0ABD3ATD7_9GENT</name>
<organism evidence="4 5">
    <name type="scientific">Cinchona calisaya</name>
    <dbReference type="NCBI Taxonomy" id="153742"/>
    <lineage>
        <taxon>Eukaryota</taxon>
        <taxon>Viridiplantae</taxon>
        <taxon>Streptophyta</taxon>
        <taxon>Embryophyta</taxon>
        <taxon>Tracheophyta</taxon>
        <taxon>Spermatophyta</taxon>
        <taxon>Magnoliopsida</taxon>
        <taxon>eudicotyledons</taxon>
        <taxon>Gunneridae</taxon>
        <taxon>Pentapetalae</taxon>
        <taxon>asterids</taxon>
        <taxon>lamiids</taxon>
        <taxon>Gentianales</taxon>
        <taxon>Rubiaceae</taxon>
        <taxon>Cinchonoideae</taxon>
        <taxon>Cinchoneae</taxon>
        <taxon>Cinchona</taxon>
    </lineage>
</organism>
<dbReference type="EMBL" id="JBJUIK010000002">
    <property type="protein sequence ID" value="KAL3534433.1"/>
    <property type="molecule type" value="Genomic_DNA"/>
</dbReference>
<dbReference type="PROSITE" id="PS50158">
    <property type="entry name" value="ZF_CCHC"/>
    <property type="match status" value="1"/>
</dbReference>
<keyword evidence="1" id="KW-0862">Zinc</keyword>
<dbReference type="AlphaFoldDB" id="A0ABD3ATD7"/>
<evidence type="ECO:0000256" key="2">
    <source>
        <dbReference type="SAM" id="MobiDB-lite"/>
    </source>
</evidence>
<feature type="compositionally biased region" description="Polar residues" evidence="2">
    <location>
        <begin position="46"/>
        <end position="55"/>
    </location>
</feature>
<comment type="caution">
    <text evidence="4">The sequence shown here is derived from an EMBL/GenBank/DDBJ whole genome shotgun (WGS) entry which is preliminary data.</text>
</comment>
<keyword evidence="5" id="KW-1185">Reference proteome</keyword>